<evidence type="ECO:0000256" key="1">
    <source>
        <dbReference type="SAM" id="MobiDB-lite"/>
    </source>
</evidence>
<evidence type="ECO:0008006" key="3">
    <source>
        <dbReference type="Google" id="ProtNLM"/>
    </source>
</evidence>
<proteinExistence type="predicted"/>
<sequence>MEDSNRLAENIMHFARVLRAAGLPVGPGRALEGVRAVIIAGVGSREDFYWTLFAVFVNRQDHCDLFDQAFHVFWRNPRILERLLHDLMPQVQVEVDPDRNEAISRRIAEALAKGEGAEEPQQQMAEEIEFDAA</sequence>
<dbReference type="AlphaFoldDB" id="A0A382YVN7"/>
<dbReference type="PANTHER" id="PTHR39338:SF6">
    <property type="entry name" value="BLL5662 PROTEIN"/>
    <property type="match status" value="1"/>
</dbReference>
<dbReference type="PANTHER" id="PTHR39338">
    <property type="entry name" value="BLL5662 PROTEIN-RELATED"/>
    <property type="match status" value="1"/>
</dbReference>
<dbReference type="EMBL" id="UINC01178643">
    <property type="protein sequence ID" value="SVD86915.1"/>
    <property type="molecule type" value="Genomic_DNA"/>
</dbReference>
<feature type="non-terminal residue" evidence="2">
    <location>
        <position position="133"/>
    </location>
</feature>
<gene>
    <name evidence="2" type="ORF">METZ01_LOCUS439769</name>
</gene>
<name>A0A382YVN7_9ZZZZ</name>
<feature type="region of interest" description="Disordered" evidence="1">
    <location>
        <begin position="112"/>
        <end position="133"/>
    </location>
</feature>
<protein>
    <recommendedName>
        <fullName evidence="3">VWA domain-containing protein</fullName>
    </recommendedName>
</protein>
<accession>A0A382YVN7</accession>
<organism evidence="2">
    <name type="scientific">marine metagenome</name>
    <dbReference type="NCBI Taxonomy" id="408172"/>
    <lineage>
        <taxon>unclassified sequences</taxon>
        <taxon>metagenomes</taxon>
        <taxon>ecological metagenomes</taxon>
    </lineage>
</organism>
<evidence type="ECO:0000313" key="2">
    <source>
        <dbReference type="EMBL" id="SVD86915.1"/>
    </source>
</evidence>
<reference evidence="2" key="1">
    <citation type="submission" date="2018-05" db="EMBL/GenBank/DDBJ databases">
        <authorList>
            <person name="Lanie J.A."/>
            <person name="Ng W.-L."/>
            <person name="Kazmierczak K.M."/>
            <person name="Andrzejewski T.M."/>
            <person name="Davidsen T.M."/>
            <person name="Wayne K.J."/>
            <person name="Tettelin H."/>
            <person name="Glass J.I."/>
            <person name="Rusch D."/>
            <person name="Podicherti R."/>
            <person name="Tsui H.-C.T."/>
            <person name="Winkler M.E."/>
        </authorList>
    </citation>
    <scope>NUCLEOTIDE SEQUENCE</scope>
</reference>